<evidence type="ECO:0000313" key="1">
    <source>
        <dbReference type="EMBL" id="BAT07353.1"/>
    </source>
</evidence>
<organism evidence="1 2">
    <name type="scientific">Oryza sativa subsp. japonica</name>
    <name type="common">Rice</name>
    <dbReference type="NCBI Taxonomy" id="39947"/>
    <lineage>
        <taxon>Eukaryota</taxon>
        <taxon>Viridiplantae</taxon>
        <taxon>Streptophyta</taxon>
        <taxon>Embryophyta</taxon>
        <taxon>Tracheophyta</taxon>
        <taxon>Spermatophyta</taxon>
        <taxon>Magnoliopsida</taxon>
        <taxon>Liliopsida</taxon>
        <taxon>Poales</taxon>
        <taxon>Poaceae</taxon>
        <taxon>BOP clade</taxon>
        <taxon>Oryzoideae</taxon>
        <taxon>Oryzeae</taxon>
        <taxon>Oryzinae</taxon>
        <taxon>Oryza</taxon>
        <taxon>Oryza sativa</taxon>
    </lineage>
</organism>
<reference evidence="1 2" key="2">
    <citation type="journal article" date="2013" name="Plant Cell Physiol.">
        <title>Rice Annotation Project Database (RAP-DB): an integrative and interactive database for rice genomics.</title>
        <authorList>
            <person name="Sakai H."/>
            <person name="Lee S.S."/>
            <person name="Tanaka T."/>
            <person name="Numa H."/>
            <person name="Kim J."/>
            <person name="Kawahara Y."/>
            <person name="Wakimoto H."/>
            <person name="Yang C.C."/>
            <person name="Iwamoto M."/>
            <person name="Abe T."/>
            <person name="Yamada Y."/>
            <person name="Muto A."/>
            <person name="Inokuchi H."/>
            <person name="Ikemura T."/>
            <person name="Matsumoto T."/>
            <person name="Sasaki T."/>
            <person name="Itoh T."/>
        </authorList>
    </citation>
    <scope>NUCLEOTIDE SEQUENCE [LARGE SCALE GENOMIC DNA]</scope>
    <source>
        <strain evidence="2">cv. Nipponbare</strain>
    </source>
</reference>
<keyword evidence="2" id="KW-1185">Reference proteome</keyword>
<reference evidence="2" key="1">
    <citation type="journal article" date="2005" name="Nature">
        <title>The map-based sequence of the rice genome.</title>
        <authorList>
            <consortium name="International rice genome sequencing project (IRGSP)"/>
            <person name="Matsumoto T."/>
            <person name="Wu J."/>
            <person name="Kanamori H."/>
            <person name="Katayose Y."/>
            <person name="Fujisawa M."/>
            <person name="Namiki N."/>
            <person name="Mizuno H."/>
            <person name="Yamamoto K."/>
            <person name="Antonio B.A."/>
            <person name="Baba T."/>
            <person name="Sakata K."/>
            <person name="Nagamura Y."/>
            <person name="Aoki H."/>
            <person name="Arikawa K."/>
            <person name="Arita K."/>
            <person name="Bito T."/>
            <person name="Chiden Y."/>
            <person name="Fujitsuka N."/>
            <person name="Fukunaka R."/>
            <person name="Hamada M."/>
            <person name="Harada C."/>
            <person name="Hayashi A."/>
            <person name="Hijishita S."/>
            <person name="Honda M."/>
            <person name="Hosokawa S."/>
            <person name="Ichikawa Y."/>
            <person name="Idonuma A."/>
            <person name="Iijima M."/>
            <person name="Ikeda M."/>
            <person name="Ikeno M."/>
            <person name="Ito K."/>
            <person name="Ito S."/>
            <person name="Ito T."/>
            <person name="Ito Y."/>
            <person name="Ito Y."/>
            <person name="Iwabuchi A."/>
            <person name="Kamiya K."/>
            <person name="Karasawa W."/>
            <person name="Kurita K."/>
            <person name="Katagiri S."/>
            <person name="Kikuta A."/>
            <person name="Kobayashi H."/>
            <person name="Kobayashi N."/>
            <person name="Machita K."/>
            <person name="Maehara T."/>
            <person name="Masukawa M."/>
            <person name="Mizubayashi T."/>
            <person name="Mukai Y."/>
            <person name="Nagasaki H."/>
            <person name="Nagata Y."/>
            <person name="Naito S."/>
            <person name="Nakashima M."/>
            <person name="Nakama Y."/>
            <person name="Nakamichi Y."/>
            <person name="Nakamura M."/>
            <person name="Meguro A."/>
            <person name="Negishi M."/>
            <person name="Ohta I."/>
            <person name="Ohta T."/>
            <person name="Okamoto M."/>
            <person name="Ono N."/>
            <person name="Saji S."/>
            <person name="Sakaguchi M."/>
            <person name="Sakai K."/>
            <person name="Shibata M."/>
            <person name="Shimokawa T."/>
            <person name="Song J."/>
            <person name="Takazaki Y."/>
            <person name="Terasawa K."/>
            <person name="Tsugane M."/>
            <person name="Tsuji K."/>
            <person name="Ueda S."/>
            <person name="Waki K."/>
            <person name="Yamagata H."/>
            <person name="Yamamoto M."/>
            <person name="Yamamoto S."/>
            <person name="Yamane H."/>
            <person name="Yoshiki S."/>
            <person name="Yoshihara R."/>
            <person name="Yukawa K."/>
            <person name="Zhong H."/>
            <person name="Yano M."/>
            <person name="Yuan Q."/>
            <person name="Ouyang S."/>
            <person name="Liu J."/>
            <person name="Jones K.M."/>
            <person name="Gansberger K."/>
            <person name="Moffat K."/>
            <person name="Hill J."/>
            <person name="Bera J."/>
            <person name="Fadrosh D."/>
            <person name="Jin S."/>
            <person name="Johri S."/>
            <person name="Kim M."/>
            <person name="Overton L."/>
            <person name="Reardon M."/>
            <person name="Tsitrin T."/>
            <person name="Vuong H."/>
            <person name="Weaver B."/>
            <person name="Ciecko A."/>
            <person name="Tallon L."/>
            <person name="Jackson J."/>
            <person name="Pai G."/>
            <person name="Aken S.V."/>
            <person name="Utterback T."/>
            <person name="Reidmuller S."/>
            <person name="Feldblyum T."/>
            <person name="Hsiao J."/>
            <person name="Zismann V."/>
            <person name="Iobst S."/>
            <person name="de Vazeille A.R."/>
            <person name="Buell C.R."/>
            <person name="Ying K."/>
            <person name="Li Y."/>
            <person name="Lu T."/>
            <person name="Huang Y."/>
            <person name="Zhao Q."/>
            <person name="Feng Q."/>
            <person name="Zhang L."/>
            <person name="Zhu J."/>
            <person name="Weng Q."/>
            <person name="Mu J."/>
            <person name="Lu Y."/>
            <person name="Fan D."/>
            <person name="Liu Y."/>
            <person name="Guan J."/>
            <person name="Zhang Y."/>
            <person name="Yu S."/>
            <person name="Liu X."/>
            <person name="Zhang Y."/>
            <person name="Hong G."/>
            <person name="Han B."/>
            <person name="Choisne N."/>
            <person name="Demange N."/>
            <person name="Orjeda G."/>
            <person name="Samain S."/>
            <person name="Cattolico L."/>
            <person name="Pelletier E."/>
            <person name="Couloux A."/>
            <person name="Segurens B."/>
            <person name="Wincker P."/>
            <person name="D'Hont A."/>
            <person name="Scarpelli C."/>
            <person name="Weissenbach J."/>
            <person name="Salanoubat M."/>
            <person name="Quetier F."/>
            <person name="Yu Y."/>
            <person name="Kim H.R."/>
            <person name="Rambo T."/>
            <person name="Currie J."/>
            <person name="Collura K."/>
            <person name="Luo M."/>
            <person name="Yang T."/>
            <person name="Ammiraju J.S.S."/>
            <person name="Engler F."/>
            <person name="Soderlund C."/>
            <person name="Wing R.A."/>
            <person name="Palmer L.E."/>
            <person name="de la Bastide M."/>
            <person name="Spiegel L."/>
            <person name="Nascimento L."/>
            <person name="Zutavern T."/>
            <person name="O'Shaughnessy A."/>
            <person name="Dike S."/>
            <person name="Dedhia N."/>
            <person name="Preston R."/>
            <person name="Balija V."/>
            <person name="McCombie W.R."/>
            <person name="Chow T."/>
            <person name="Chen H."/>
            <person name="Chung M."/>
            <person name="Chen C."/>
            <person name="Shaw J."/>
            <person name="Wu H."/>
            <person name="Hsiao K."/>
            <person name="Chao Y."/>
            <person name="Chu M."/>
            <person name="Cheng C."/>
            <person name="Hour A."/>
            <person name="Lee P."/>
            <person name="Lin S."/>
            <person name="Lin Y."/>
            <person name="Liou J."/>
            <person name="Liu S."/>
            <person name="Hsing Y."/>
            <person name="Raghuvanshi S."/>
            <person name="Mohanty A."/>
            <person name="Bharti A.K."/>
            <person name="Gaur A."/>
            <person name="Gupta V."/>
            <person name="Kumar D."/>
            <person name="Ravi V."/>
            <person name="Vij S."/>
            <person name="Kapur A."/>
            <person name="Khurana P."/>
            <person name="Khurana P."/>
            <person name="Khurana J.P."/>
            <person name="Tyagi A.K."/>
            <person name="Gaikwad K."/>
            <person name="Singh A."/>
            <person name="Dalal V."/>
            <person name="Srivastava S."/>
            <person name="Dixit A."/>
            <person name="Pal A.K."/>
            <person name="Ghazi I.A."/>
            <person name="Yadav M."/>
            <person name="Pandit A."/>
            <person name="Bhargava A."/>
            <person name="Sureshbabu K."/>
            <person name="Batra K."/>
            <person name="Sharma T.R."/>
            <person name="Mohapatra T."/>
            <person name="Singh N.K."/>
            <person name="Messing J."/>
            <person name="Nelson A.B."/>
            <person name="Fuks G."/>
            <person name="Kavchok S."/>
            <person name="Keizer G."/>
            <person name="Linton E."/>
            <person name="Llaca V."/>
            <person name="Song R."/>
            <person name="Tanyolac B."/>
            <person name="Young S."/>
            <person name="Ho-Il K."/>
            <person name="Hahn J.H."/>
            <person name="Sangsakoo G."/>
            <person name="Vanavichit A."/>
            <person name="de Mattos Luiz.A.T."/>
            <person name="Zimmer P.D."/>
            <person name="Malone G."/>
            <person name="Dellagostin O."/>
            <person name="de Oliveira A.C."/>
            <person name="Bevan M."/>
            <person name="Bancroft I."/>
            <person name="Minx P."/>
            <person name="Cordum H."/>
            <person name="Wilson R."/>
            <person name="Cheng Z."/>
            <person name="Jin W."/>
            <person name="Jiang J."/>
            <person name="Leong S.A."/>
            <person name="Iwama H."/>
            <person name="Gojobori T."/>
            <person name="Itoh T."/>
            <person name="Niimura Y."/>
            <person name="Fujii Y."/>
            <person name="Habara T."/>
            <person name="Sakai H."/>
            <person name="Sato Y."/>
            <person name="Wilson G."/>
            <person name="Kumar K."/>
            <person name="McCouch S."/>
            <person name="Juretic N."/>
            <person name="Hoen D."/>
            <person name="Wright S."/>
            <person name="Bruskiewich R."/>
            <person name="Bureau T."/>
            <person name="Miyao A."/>
            <person name="Hirochika H."/>
            <person name="Nishikawa T."/>
            <person name="Kadowaki K."/>
            <person name="Sugiura M."/>
            <person name="Burr B."/>
            <person name="Sasaki T."/>
        </authorList>
    </citation>
    <scope>NUCLEOTIDE SEQUENCE [LARGE SCALE GENOMIC DNA]</scope>
    <source>
        <strain evidence="2">cv. Nipponbare</strain>
    </source>
</reference>
<dbReference type="InParanoid" id="A0A0P0XKW7"/>
<sequence length="74" mass="8559">MAGPVINLERRCSGMMSNNIYTTRTTSLGVYHQEQIKTPSYLAKSYMFVVYTYAGYVNKGKIDDQRKFRQNLPL</sequence>
<protein>
    <submittedName>
        <fullName evidence="1">Os09g0306232 protein</fullName>
    </submittedName>
</protein>
<gene>
    <name evidence="1" type="ordered locus">Os09g0306232</name>
    <name evidence="1" type="ORF">OSNPB_090306232</name>
</gene>
<dbReference type="Proteomes" id="UP000059680">
    <property type="component" value="Chromosome 9"/>
</dbReference>
<dbReference type="PaxDb" id="39947-A0A0P0XKW7"/>
<dbReference type="Gramene" id="Os09t0306232-01">
    <property type="protein sequence ID" value="Os09t0306232-01"/>
    <property type="gene ID" value="Os09g0306232"/>
</dbReference>
<evidence type="ECO:0000313" key="2">
    <source>
        <dbReference type="Proteomes" id="UP000059680"/>
    </source>
</evidence>
<reference evidence="1 2" key="3">
    <citation type="journal article" date="2013" name="Rice">
        <title>Improvement of the Oryza sativa Nipponbare reference genome using next generation sequence and optical map data.</title>
        <authorList>
            <person name="Kawahara Y."/>
            <person name="de la Bastide M."/>
            <person name="Hamilton J.P."/>
            <person name="Kanamori H."/>
            <person name="McCombie W.R."/>
            <person name="Ouyang S."/>
            <person name="Schwartz D.C."/>
            <person name="Tanaka T."/>
            <person name="Wu J."/>
            <person name="Zhou S."/>
            <person name="Childs K.L."/>
            <person name="Davidson R.M."/>
            <person name="Lin H."/>
            <person name="Quesada-Ocampo L."/>
            <person name="Vaillancourt B."/>
            <person name="Sakai H."/>
            <person name="Lee S.S."/>
            <person name="Kim J."/>
            <person name="Numa H."/>
            <person name="Itoh T."/>
            <person name="Buell C.R."/>
            <person name="Matsumoto T."/>
        </authorList>
    </citation>
    <scope>NUCLEOTIDE SEQUENCE [LARGE SCALE GENOMIC DNA]</scope>
    <source>
        <strain evidence="2">cv. Nipponbare</strain>
    </source>
</reference>
<accession>A0A0P0XKW7</accession>
<proteinExistence type="predicted"/>
<dbReference type="AlphaFoldDB" id="A0A0P0XKW7"/>
<dbReference type="EMBL" id="AP014965">
    <property type="protein sequence ID" value="BAT07353.1"/>
    <property type="molecule type" value="Genomic_DNA"/>
</dbReference>
<name>A0A0P0XKW7_ORYSJ</name>